<protein>
    <submittedName>
        <fullName evidence="2">Uncharacterized protein</fullName>
    </submittedName>
</protein>
<feature type="compositionally biased region" description="Low complexity" evidence="1">
    <location>
        <begin position="32"/>
        <end position="43"/>
    </location>
</feature>
<keyword evidence="3" id="KW-1185">Reference proteome</keyword>
<feature type="compositionally biased region" description="Low complexity" evidence="1">
    <location>
        <begin position="72"/>
        <end position="83"/>
    </location>
</feature>
<organism evidence="2 3">
    <name type="scientific">Sphaerisporangium melleum</name>
    <dbReference type="NCBI Taxonomy" id="321316"/>
    <lineage>
        <taxon>Bacteria</taxon>
        <taxon>Bacillati</taxon>
        <taxon>Actinomycetota</taxon>
        <taxon>Actinomycetes</taxon>
        <taxon>Streptosporangiales</taxon>
        <taxon>Streptosporangiaceae</taxon>
        <taxon>Sphaerisporangium</taxon>
    </lineage>
</organism>
<evidence type="ECO:0000313" key="3">
    <source>
        <dbReference type="Proteomes" id="UP000645217"/>
    </source>
</evidence>
<evidence type="ECO:0000256" key="1">
    <source>
        <dbReference type="SAM" id="MobiDB-lite"/>
    </source>
</evidence>
<reference evidence="2" key="1">
    <citation type="journal article" date="2014" name="Int. J. Syst. Evol. Microbiol.">
        <title>Complete genome sequence of Corynebacterium casei LMG S-19264T (=DSM 44701T), isolated from a smear-ripened cheese.</title>
        <authorList>
            <consortium name="US DOE Joint Genome Institute (JGI-PGF)"/>
            <person name="Walter F."/>
            <person name="Albersmeier A."/>
            <person name="Kalinowski J."/>
            <person name="Ruckert C."/>
        </authorList>
    </citation>
    <scope>NUCLEOTIDE SEQUENCE</scope>
    <source>
        <strain evidence="2">JCM 13064</strain>
    </source>
</reference>
<feature type="compositionally biased region" description="Basic and acidic residues" evidence="1">
    <location>
        <begin position="22"/>
        <end position="31"/>
    </location>
</feature>
<feature type="region of interest" description="Disordered" evidence="1">
    <location>
        <begin position="72"/>
        <end position="97"/>
    </location>
</feature>
<dbReference type="AlphaFoldDB" id="A0A917RHF4"/>
<name>A0A917RHF4_9ACTN</name>
<comment type="caution">
    <text evidence="2">The sequence shown here is derived from an EMBL/GenBank/DDBJ whole genome shotgun (WGS) entry which is preliminary data.</text>
</comment>
<evidence type="ECO:0000313" key="2">
    <source>
        <dbReference type="EMBL" id="GGL07700.1"/>
    </source>
</evidence>
<accession>A0A917RHF4</accession>
<proteinExistence type="predicted"/>
<reference evidence="2" key="2">
    <citation type="submission" date="2020-09" db="EMBL/GenBank/DDBJ databases">
        <authorList>
            <person name="Sun Q."/>
            <person name="Ohkuma M."/>
        </authorList>
    </citation>
    <scope>NUCLEOTIDE SEQUENCE</scope>
    <source>
        <strain evidence="2">JCM 13064</strain>
    </source>
</reference>
<feature type="region of interest" description="Disordered" evidence="1">
    <location>
        <begin position="22"/>
        <end position="43"/>
    </location>
</feature>
<dbReference type="RefSeq" id="WP_189166178.1">
    <property type="nucleotide sequence ID" value="NZ_BMNT01000037.1"/>
</dbReference>
<dbReference type="EMBL" id="BMNT01000037">
    <property type="protein sequence ID" value="GGL07700.1"/>
    <property type="molecule type" value="Genomic_DNA"/>
</dbReference>
<dbReference type="Proteomes" id="UP000645217">
    <property type="component" value="Unassembled WGS sequence"/>
</dbReference>
<gene>
    <name evidence="2" type="ORF">GCM10007964_57460</name>
</gene>
<sequence length="163" mass="17691">MAIGLEEAQVRNAIGVRIQDAMERRHADGRPVRAPSAPPVRTAASRRASRAALLPAALVLACLALAWPPAPASAAPAVPQRPRTTVAKGDRGPITVGNGRHNFTYGQLFSPTYMRGAQHVSNASVVGHSPSQSAFCRKRHKVCHISERMWVSGHHRPRRGHRR</sequence>